<dbReference type="GeneID" id="7824172"/>
<evidence type="ECO:0000256" key="2">
    <source>
        <dbReference type="SAM" id="SignalP"/>
    </source>
</evidence>
<name>Q22V54_TETTS</name>
<protein>
    <submittedName>
        <fullName evidence="3">Transmembrane protein, putative</fullName>
    </submittedName>
</protein>
<evidence type="ECO:0000256" key="1">
    <source>
        <dbReference type="SAM" id="Phobius"/>
    </source>
</evidence>
<reference evidence="4" key="1">
    <citation type="journal article" date="2006" name="PLoS Biol.">
        <title>Macronuclear genome sequence of the ciliate Tetrahymena thermophila, a model eukaryote.</title>
        <authorList>
            <person name="Eisen J.A."/>
            <person name="Coyne R.S."/>
            <person name="Wu M."/>
            <person name="Wu D."/>
            <person name="Thiagarajan M."/>
            <person name="Wortman J.R."/>
            <person name="Badger J.H."/>
            <person name="Ren Q."/>
            <person name="Amedeo P."/>
            <person name="Jones K.M."/>
            <person name="Tallon L.J."/>
            <person name="Delcher A.L."/>
            <person name="Salzberg S.L."/>
            <person name="Silva J.C."/>
            <person name="Haas B.J."/>
            <person name="Majoros W.H."/>
            <person name="Farzad M."/>
            <person name="Carlton J.M."/>
            <person name="Smith R.K. Jr."/>
            <person name="Garg J."/>
            <person name="Pearlman R.E."/>
            <person name="Karrer K.M."/>
            <person name="Sun L."/>
            <person name="Manning G."/>
            <person name="Elde N.C."/>
            <person name="Turkewitz A.P."/>
            <person name="Asai D.J."/>
            <person name="Wilkes D.E."/>
            <person name="Wang Y."/>
            <person name="Cai H."/>
            <person name="Collins K."/>
            <person name="Stewart B.A."/>
            <person name="Lee S.R."/>
            <person name="Wilamowska K."/>
            <person name="Weinberg Z."/>
            <person name="Ruzzo W.L."/>
            <person name="Wloga D."/>
            <person name="Gaertig J."/>
            <person name="Frankel J."/>
            <person name="Tsao C.-C."/>
            <person name="Gorovsky M.A."/>
            <person name="Keeling P.J."/>
            <person name="Waller R.F."/>
            <person name="Patron N.J."/>
            <person name="Cherry J.M."/>
            <person name="Stover N.A."/>
            <person name="Krieger C.J."/>
            <person name="del Toro C."/>
            <person name="Ryder H.F."/>
            <person name="Williamson S.C."/>
            <person name="Barbeau R.A."/>
            <person name="Hamilton E.P."/>
            <person name="Orias E."/>
        </authorList>
    </citation>
    <scope>NUCLEOTIDE SEQUENCE [LARGE SCALE GENOMIC DNA]</scope>
    <source>
        <strain evidence="4">SB210</strain>
    </source>
</reference>
<dbReference type="InParanoid" id="Q22V54"/>
<feature type="signal peptide" evidence="2">
    <location>
        <begin position="1"/>
        <end position="17"/>
    </location>
</feature>
<dbReference type="Proteomes" id="UP000009168">
    <property type="component" value="Unassembled WGS sequence"/>
</dbReference>
<keyword evidence="2" id="KW-0732">Signal</keyword>
<dbReference type="HOGENOM" id="CLU_793416_0_0_1"/>
<dbReference type="RefSeq" id="XP_001009339.1">
    <property type="nucleotide sequence ID" value="XM_001009339.2"/>
</dbReference>
<gene>
    <name evidence="3" type="ORF">TTHERM_00575460</name>
</gene>
<keyword evidence="4" id="KW-1185">Reference proteome</keyword>
<keyword evidence="1 3" id="KW-0812">Transmembrane</keyword>
<sequence length="350" mass="40517">MMKIIFFISSLIIKGLCFSLLELGVPIESIIHSQHRESFLVNDVGKLNNLIIQLNLRYGKVQFGVDLYNKTKNYMNSTVESYRWHSNVFSEVEEGYDIKENQINIDIKDVLQVSMSNKLVNKLKRFEIKQKFIVTIEAHQSAKYKLVAVSDRVYLKANSTMRFLLPTQNSTMSFIIEAGDFFLLNTYLNTGQANLKINKLNEELAIADSSSALSHQQIPIQQIIQDSESMLEQVLIDRESFQIGYKKKGIMQYVITFESKEQKPINVFINWSSSFGTVITQKYDTFYGKLFNSIIGNGSKGKQMVKILIMGCLVLSLLLYSIIFVFRNMNSRKYEMIKQYWEEDEENILK</sequence>
<proteinExistence type="predicted"/>
<dbReference type="KEGG" id="tet:TTHERM_00575460"/>
<evidence type="ECO:0000313" key="3">
    <source>
        <dbReference type="EMBL" id="EAR89094.1"/>
    </source>
</evidence>
<keyword evidence="1" id="KW-1133">Transmembrane helix</keyword>
<organism evidence="3 4">
    <name type="scientific">Tetrahymena thermophila (strain SB210)</name>
    <dbReference type="NCBI Taxonomy" id="312017"/>
    <lineage>
        <taxon>Eukaryota</taxon>
        <taxon>Sar</taxon>
        <taxon>Alveolata</taxon>
        <taxon>Ciliophora</taxon>
        <taxon>Intramacronucleata</taxon>
        <taxon>Oligohymenophorea</taxon>
        <taxon>Hymenostomatida</taxon>
        <taxon>Tetrahymenina</taxon>
        <taxon>Tetrahymenidae</taxon>
        <taxon>Tetrahymena</taxon>
    </lineage>
</organism>
<dbReference type="EMBL" id="GG662798">
    <property type="protein sequence ID" value="EAR89094.1"/>
    <property type="molecule type" value="Genomic_DNA"/>
</dbReference>
<evidence type="ECO:0000313" key="4">
    <source>
        <dbReference type="Proteomes" id="UP000009168"/>
    </source>
</evidence>
<feature type="transmembrane region" description="Helical" evidence="1">
    <location>
        <begin position="307"/>
        <end position="326"/>
    </location>
</feature>
<keyword evidence="1" id="KW-0472">Membrane</keyword>
<dbReference type="AlphaFoldDB" id="Q22V54"/>
<accession>Q22V54</accession>
<feature type="chain" id="PRO_5004201362" evidence="2">
    <location>
        <begin position="18"/>
        <end position="350"/>
    </location>
</feature>